<keyword evidence="3" id="KW-1185">Reference proteome</keyword>
<feature type="region of interest" description="Disordered" evidence="1">
    <location>
        <begin position="1"/>
        <end position="25"/>
    </location>
</feature>
<dbReference type="EMBL" id="CAJJDN010000042">
    <property type="protein sequence ID" value="CAD8081801.1"/>
    <property type="molecule type" value="Genomic_DNA"/>
</dbReference>
<evidence type="ECO:0000313" key="3">
    <source>
        <dbReference type="Proteomes" id="UP000692954"/>
    </source>
</evidence>
<accession>A0A8S1MUH0</accession>
<organism evidence="2 3">
    <name type="scientific">Paramecium sonneborni</name>
    <dbReference type="NCBI Taxonomy" id="65129"/>
    <lineage>
        <taxon>Eukaryota</taxon>
        <taxon>Sar</taxon>
        <taxon>Alveolata</taxon>
        <taxon>Ciliophora</taxon>
        <taxon>Intramacronucleata</taxon>
        <taxon>Oligohymenophorea</taxon>
        <taxon>Peniculida</taxon>
        <taxon>Parameciidae</taxon>
        <taxon>Paramecium</taxon>
    </lineage>
</organism>
<reference evidence="2" key="1">
    <citation type="submission" date="2021-01" db="EMBL/GenBank/DDBJ databases">
        <authorList>
            <consortium name="Genoscope - CEA"/>
            <person name="William W."/>
        </authorList>
    </citation>
    <scope>NUCLEOTIDE SEQUENCE</scope>
</reference>
<dbReference type="AlphaFoldDB" id="A0A8S1MUH0"/>
<proteinExistence type="predicted"/>
<dbReference type="OrthoDB" id="284916at2759"/>
<protein>
    <submittedName>
        <fullName evidence="2">Uncharacterized protein</fullName>
    </submittedName>
</protein>
<comment type="caution">
    <text evidence="2">The sequence shown here is derived from an EMBL/GenBank/DDBJ whole genome shotgun (WGS) entry which is preliminary data.</text>
</comment>
<name>A0A8S1MUH0_9CILI</name>
<evidence type="ECO:0000256" key="1">
    <source>
        <dbReference type="SAM" id="MobiDB-lite"/>
    </source>
</evidence>
<evidence type="ECO:0000313" key="2">
    <source>
        <dbReference type="EMBL" id="CAD8081801.1"/>
    </source>
</evidence>
<gene>
    <name evidence="2" type="ORF">PSON_ATCC_30995.1.T0420226</name>
</gene>
<feature type="region of interest" description="Disordered" evidence="1">
    <location>
        <begin position="128"/>
        <end position="151"/>
    </location>
</feature>
<dbReference type="Proteomes" id="UP000692954">
    <property type="component" value="Unassembled WGS sequence"/>
</dbReference>
<sequence>MDNKSNFQKMNQFKASTPQSFNNQQVNQVDKPLKENDIMLYQAAKEKCANKQNERLATPLFQVTSLITNGPPLHKPTVKTTQFSNQATSVFDFSENRKEQVFKPHCIKVAEPGQNSDLVYKQQLKTSDLHSRDNLSRNPITTGDPKSEIIRTTKTPFPKDQLSFF</sequence>